<dbReference type="Gene3D" id="2.170.130.10">
    <property type="entry name" value="TonB-dependent receptor, plug domain"/>
    <property type="match status" value="1"/>
</dbReference>
<evidence type="ECO:0000259" key="9">
    <source>
        <dbReference type="Pfam" id="PF07715"/>
    </source>
</evidence>
<dbReference type="InterPro" id="IPR012910">
    <property type="entry name" value="Plug_dom"/>
</dbReference>
<evidence type="ECO:0000256" key="2">
    <source>
        <dbReference type="ARBA" id="ARBA00022448"/>
    </source>
</evidence>
<evidence type="ECO:0000256" key="1">
    <source>
        <dbReference type="ARBA" id="ARBA00004571"/>
    </source>
</evidence>
<dbReference type="OrthoDB" id="9768177at2"/>
<feature type="signal peptide" evidence="8">
    <location>
        <begin position="1"/>
        <end position="21"/>
    </location>
</feature>
<dbReference type="NCBIfam" id="TIGR04056">
    <property type="entry name" value="OMP_RagA_SusC"/>
    <property type="match status" value="1"/>
</dbReference>
<keyword evidence="5 7" id="KW-0472">Membrane</keyword>
<dbReference type="Gene3D" id="2.40.170.20">
    <property type="entry name" value="TonB-dependent receptor, beta-barrel domain"/>
    <property type="match status" value="1"/>
</dbReference>
<accession>A0A172TYB3</accession>
<dbReference type="Pfam" id="PF13715">
    <property type="entry name" value="CarbopepD_reg_2"/>
    <property type="match status" value="1"/>
</dbReference>
<dbReference type="Pfam" id="PF07715">
    <property type="entry name" value="Plug"/>
    <property type="match status" value="1"/>
</dbReference>
<evidence type="ECO:0000256" key="4">
    <source>
        <dbReference type="ARBA" id="ARBA00022692"/>
    </source>
</evidence>
<dbReference type="InterPro" id="IPR036942">
    <property type="entry name" value="Beta-barrel_TonB_sf"/>
</dbReference>
<name>A0A172TYB3_9BACT</name>
<keyword evidence="11" id="KW-1185">Reference proteome</keyword>
<dbReference type="PATRIC" id="fig|1492898.3.peg.3906"/>
<dbReference type="Proteomes" id="UP000077177">
    <property type="component" value="Chromosome"/>
</dbReference>
<keyword evidence="3 7" id="KW-1134">Transmembrane beta strand</keyword>
<evidence type="ECO:0000256" key="6">
    <source>
        <dbReference type="ARBA" id="ARBA00023237"/>
    </source>
</evidence>
<evidence type="ECO:0000256" key="3">
    <source>
        <dbReference type="ARBA" id="ARBA00022452"/>
    </source>
</evidence>
<feature type="domain" description="TonB-dependent receptor plug" evidence="9">
    <location>
        <begin position="117"/>
        <end position="237"/>
    </location>
</feature>
<dbReference type="PROSITE" id="PS52016">
    <property type="entry name" value="TONB_DEPENDENT_REC_3"/>
    <property type="match status" value="1"/>
</dbReference>
<keyword evidence="4 7" id="KW-0812">Transmembrane</keyword>
<proteinExistence type="inferred from homology"/>
<evidence type="ECO:0000256" key="8">
    <source>
        <dbReference type="SAM" id="SignalP"/>
    </source>
</evidence>
<feature type="chain" id="PRO_5008001389" evidence="8">
    <location>
        <begin position="22"/>
        <end position="1076"/>
    </location>
</feature>
<evidence type="ECO:0000256" key="7">
    <source>
        <dbReference type="PROSITE-ProRule" id="PRU01360"/>
    </source>
</evidence>
<reference evidence="11" key="1">
    <citation type="submission" date="2015-01" db="EMBL/GenBank/DDBJ databases">
        <title>Flavisolibacter sp./LCS9/ whole genome sequencing.</title>
        <authorList>
            <person name="Kim M.K."/>
            <person name="Srinivasan S."/>
            <person name="Lee J.-J."/>
        </authorList>
    </citation>
    <scope>NUCLEOTIDE SEQUENCE [LARGE SCALE GENOMIC DNA]</scope>
    <source>
        <strain evidence="11">LCS9</strain>
    </source>
</reference>
<reference evidence="10 11" key="2">
    <citation type="journal article" date="2016" name="Int. J. Syst. Evol. Microbiol.">
        <title>Flavisolibacter tropicus sp. nov., isolated from tropical soil.</title>
        <authorList>
            <person name="Lee J.J."/>
            <person name="Kang M.S."/>
            <person name="Kim G.S."/>
            <person name="Lee C.S."/>
            <person name="Lim S."/>
            <person name="Lee J."/>
            <person name="Roh S.H."/>
            <person name="Kang H."/>
            <person name="Ha J.M."/>
            <person name="Bae S."/>
            <person name="Jung H.Y."/>
            <person name="Kim M.K."/>
        </authorList>
    </citation>
    <scope>NUCLEOTIDE SEQUENCE [LARGE SCALE GENOMIC DNA]</scope>
    <source>
        <strain evidence="10 11">LCS9</strain>
    </source>
</reference>
<keyword evidence="6 7" id="KW-0998">Cell outer membrane</keyword>
<dbReference type="InterPro" id="IPR008969">
    <property type="entry name" value="CarboxyPept-like_regulatory"/>
</dbReference>
<dbReference type="SUPFAM" id="SSF56935">
    <property type="entry name" value="Porins"/>
    <property type="match status" value="1"/>
</dbReference>
<evidence type="ECO:0000313" key="10">
    <source>
        <dbReference type="EMBL" id="ANE52101.1"/>
    </source>
</evidence>
<organism evidence="10 11">
    <name type="scientific">Flavisolibacter tropicus</name>
    <dbReference type="NCBI Taxonomy" id="1492898"/>
    <lineage>
        <taxon>Bacteria</taxon>
        <taxon>Pseudomonadati</taxon>
        <taxon>Bacteroidota</taxon>
        <taxon>Chitinophagia</taxon>
        <taxon>Chitinophagales</taxon>
        <taxon>Chitinophagaceae</taxon>
        <taxon>Flavisolibacter</taxon>
    </lineage>
</organism>
<comment type="similarity">
    <text evidence="7">Belongs to the TonB-dependent receptor family.</text>
</comment>
<dbReference type="InterPro" id="IPR023997">
    <property type="entry name" value="TonB-dep_OMP_SusC/RagA_CS"/>
</dbReference>
<dbReference type="InterPro" id="IPR039426">
    <property type="entry name" value="TonB-dep_rcpt-like"/>
</dbReference>
<protein>
    <submittedName>
        <fullName evidence="10">Membrane protein</fullName>
    </submittedName>
</protein>
<dbReference type="NCBIfam" id="TIGR04057">
    <property type="entry name" value="SusC_RagA_signa"/>
    <property type="match status" value="1"/>
</dbReference>
<dbReference type="KEGG" id="fla:SY85_17970"/>
<dbReference type="RefSeq" id="WP_066406256.1">
    <property type="nucleotide sequence ID" value="NZ_CP011390.1"/>
</dbReference>
<dbReference type="SUPFAM" id="SSF49464">
    <property type="entry name" value="Carboxypeptidase regulatory domain-like"/>
    <property type="match status" value="1"/>
</dbReference>
<gene>
    <name evidence="10" type="ORF">SY85_17970</name>
</gene>
<evidence type="ECO:0000313" key="11">
    <source>
        <dbReference type="Proteomes" id="UP000077177"/>
    </source>
</evidence>
<dbReference type="GO" id="GO:0009279">
    <property type="term" value="C:cell outer membrane"/>
    <property type="evidence" value="ECO:0007669"/>
    <property type="project" value="UniProtKB-SubCell"/>
</dbReference>
<dbReference type="AlphaFoldDB" id="A0A172TYB3"/>
<keyword evidence="2 7" id="KW-0813">Transport</keyword>
<sequence>MRRLLLCMAMTLLFLPQLLLAQSRQVTGTVRGEKGDPMPFVSVLEKGTKNGTTTNDKGEFTITVTSNRPVLVISYTSMQPQEIVVNGRDVVNATLQPDAQALDEVITVAYGTAKKGSFTGSATVIDEKQIKEQPTTSFQNALIGKAPGVQVTAASGQAGSVASIRIRGIGSMSASNEPLYVIDGVPITSGNSGQLSDYIYSTNNVMNTLNPADIASITILKDAAAASLYGSRAANGVVVITTKQGRSGKPKINLRSSIALTPSWATDNYETASVQEQVNMLYSILYDSRISAGRTPAQANEQTLMRLNSRNWSPGASYGNPTTAYGFGIHGYEFSTQGTGMYENVIIKGKTDGIENREGKYFDWEDALFRTGVYQTNDLSVSGGDQNTKYYTSLSYTKDNGRIKVNDFDRISGRVNLSQGIGKYVDFNSSINVAKTTKSGYNDTRNTGGNYFMQTRNLLWPLYWPTDYKTGKPYSDRYGSLAQNGLYYDNEWENKTSDFRTLINESVVAHILPSLDLKTVFSYDNVQTKDHLYYSAKHFNASATNGSVSEMSTNSTRLVSSTTANYKKAFGASNIDALVGYEAEKNTTDFLRSSGTDLPSSALHTVATAGKRDANAYSWGNAMNSILSRVEYNYDQKYSASASFRRDASSKLGPDVRWGNFWSVSGAWKIDRESFMSNVDYISNLRLRASYGINGTLPPGDFAWRPLAGYGNQYMTQAGGGISSIADKNLRWETNYVTNVGLEFGLFAQRLYGTIEYFNRDSRDLLQNVPISRVTGFSSTQRNVGAMNNTGLELSLGGDIVRKNKLRWSVNANASFIHSEITKLYRSANEDKGGDIIWYDPTGGDARAQYIYREGESTYSFYGYEWAGVDPANGKNRWYVNDPNNKSTGDFQLDGRGATYNYSKANYVILGSALPKVYGGFNTDLQYGNLTLGVNFIYKLGGKLYDGAFKDMADDGYYWERIRSEDLYENMWTPSNTNGSLPKLDGNDLTDPMQYSSRQMHDASFLRLKTLSLGYNLPRTLINRVGLSSARVYANGTNLLTFSKYKLADPEVNNYGTRGWETPYGKTYTFGIELGF</sequence>
<keyword evidence="8" id="KW-0732">Signal</keyword>
<dbReference type="STRING" id="1492898.SY85_17970"/>
<dbReference type="EMBL" id="CP011390">
    <property type="protein sequence ID" value="ANE52101.1"/>
    <property type="molecule type" value="Genomic_DNA"/>
</dbReference>
<evidence type="ECO:0000256" key="5">
    <source>
        <dbReference type="ARBA" id="ARBA00023136"/>
    </source>
</evidence>
<comment type="subcellular location">
    <subcellularLocation>
        <location evidence="1 7">Cell outer membrane</location>
        <topology evidence="1 7">Multi-pass membrane protein</topology>
    </subcellularLocation>
</comment>
<dbReference type="InterPro" id="IPR023996">
    <property type="entry name" value="TonB-dep_OMP_SusC/RagA"/>
</dbReference>
<dbReference type="Gene3D" id="2.60.40.1120">
    <property type="entry name" value="Carboxypeptidase-like, regulatory domain"/>
    <property type="match status" value="1"/>
</dbReference>
<dbReference type="InterPro" id="IPR037066">
    <property type="entry name" value="Plug_dom_sf"/>
</dbReference>